<organism evidence="1 2">
    <name type="scientific">Piscinibacter gummiphilus</name>
    <dbReference type="NCBI Taxonomy" id="946333"/>
    <lineage>
        <taxon>Bacteria</taxon>
        <taxon>Pseudomonadati</taxon>
        <taxon>Pseudomonadota</taxon>
        <taxon>Betaproteobacteria</taxon>
        <taxon>Burkholderiales</taxon>
        <taxon>Sphaerotilaceae</taxon>
        <taxon>Piscinibacter</taxon>
    </lineage>
</organism>
<proteinExistence type="predicted"/>
<dbReference type="EMBL" id="CP015118">
    <property type="protein sequence ID" value="ARN20022.1"/>
    <property type="molecule type" value="Genomic_DNA"/>
</dbReference>
<sequence>MGALNLGGLTAAVAWEVRRAARRAGAWGLLLAAAMVLAVAAWAFARHQAIAAAGAQQRWLDRPVAVAAVVREAPPDARDRLQRFDTRLLPHDDLPTQVQDLIALAESERLVVARGEYRPQVDAEGGFLRYRMSLPVRGEWRAVHRFVDAALRAHPSLGLESVQFQRPQVDAAEVEARLQWVVLAQLPRTAAARSTP</sequence>
<gene>
    <name evidence="1" type="ORF">A4W93_08905</name>
</gene>
<accession>A0A1W6L723</accession>
<reference evidence="1 2" key="1">
    <citation type="submission" date="2016-04" db="EMBL/GenBank/DDBJ databases">
        <title>Complete genome sequence of natural rubber-degrading, novel Gram-negative bacterium, Rhizobacter gummiphilus strain NS21.</title>
        <authorList>
            <person name="Tabata M."/>
            <person name="Kasai D."/>
            <person name="Fukuda M."/>
        </authorList>
    </citation>
    <scope>NUCLEOTIDE SEQUENCE [LARGE SCALE GENOMIC DNA]</scope>
    <source>
        <strain evidence="1 2">NS21</strain>
    </source>
</reference>
<evidence type="ECO:0000313" key="2">
    <source>
        <dbReference type="Proteomes" id="UP000193427"/>
    </source>
</evidence>
<keyword evidence="2" id="KW-1185">Reference proteome</keyword>
<dbReference type="STRING" id="946333.A4W93_08905"/>
<evidence type="ECO:0000313" key="1">
    <source>
        <dbReference type="EMBL" id="ARN20022.1"/>
    </source>
</evidence>
<dbReference type="OrthoDB" id="8781841at2"/>
<dbReference type="KEGG" id="rgu:A4W93_08905"/>
<dbReference type="Proteomes" id="UP000193427">
    <property type="component" value="Chromosome"/>
</dbReference>
<dbReference type="AlphaFoldDB" id="A0A1W6L723"/>
<protein>
    <submittedName>
        <fullName evidence="1">Uncharacterized protein</fullName>
    </submittedName>
</protein>
<dbReference type="RefSeq" id="WP_085750290.1">
    <property type="nucleotide sequence ID" value="NZ_BSPR01000008.1"/>
</dbReference>
<name>A0A1W6L723_9BURK</name>